<proteinExistence type="predicted"/>
<protein>
    <submittedName>
        <fullName evidence="2">Uncharacterized protein</fullName>
    </submittedName>
</protein>
<accession>A0AAQ3QB67</accession>
<evidence type="ECO:0000313" key="2">
    <source>
        <dbReference type="EMBL" id="WOL06291.1"/>
    </source>
</evidence>
<gene>
    <name evidence="2" type="ORF">Cni_G15023</name>
</gene>
<organism evidence="2 3">
    <name type="scientific">Canna indica</name>
    <name type="common">Indian-shot</name>
    <dbReference type="NCBI Taxonomy" id="4628"/>
    <lineage>
        <taxon>Eukaryota</taxon>
        <taxon>Viridiplantae</taxon>
        <taxon>Streptophyta</taxon>
        <taxon>Embryophyta</taxon>
        <taxon>Tracheophyta</taxon>
        <taxon>Spermatophyta</taxon>
        <taxon>Magnoliopsida</taxon>
        <taxon>Liliopsida</taxon>
        <taxon>Zingiberales</taxon>
        <taxon>Cannaceae</taxon>
        <taxon>Canna</taxon>
    </lineage>
</organism>
<feature type="signal peptide" evidence="1">
    <location>
        <begin position="1"/>
        <end position="21"/>
    </location>
</feature>
<dbReference type="Proteomes" id="UP001327560">
    <property type="component" value="Chromosome 4"/>
</dbReference>
<dbReference type="AlphaFoldDB" id="A0AAQ3QB67"/>
<evidence type="ECO:0000256" key="1">
    <source>
        <dbReference type="SAM" id="SignalP"/>
    </source>
</evidence>
<dbReference type="EMBL" id="CP136893">
    <property type="protein sequence ID" value="WOL06291.1"/>
    <property type="molecule type" value="Genomic_DNA"/>
</dbReference>
<keyword evidence="1" id="KW-0732">Signal</keyword>
<keyword evidence="3" id="KW-1185">Reference proteome</keyword>
<reference evidence="2 3" key="1">
    <citation type="submission" date="2023-10" db="EMBL/GenBank/DDBJ databases">
        <title>Chromosome-scale genome assembly provides insights into flower coloration mechanisms of Canna indica.</title>
        <authorList>
            <person name="Li C."/>
        </authorList>
    </citation>
    <scope>NUCLEOTIDE SEQUENCE [LARGE SCALE GENOMIC DNA]</scope>
    <source>
        <tissue evidence="2">Flower</tissue>
    </source>
</reference>
<feature type="chain" id="PRO_5042966218" evidence="1">
    <location>
        <begin position="22"/>
        <end position="70"/>
    </location>
</feature>
<name>A0AAQ3QB67_9LILI</name>
<sequence length="70" mass="8450">MLDHCSPQFLLITMNWWQRLAICCMECDMAMKNCTWEKLDLIMKQELSARKAKQQSCLRGMRMWCHNPLR</sequence>
<evidence type="ECO:0000313" key="3">
    <source>
        <dbReference type="Proteomes" id="UP001327560"/>
    </source>
</evidence>